<gene>
    <name evidence="1" type="ORF">DSM112329_05204</name>
</gene>
<dbReference type="Pfam" id="PF10103">
    <property type="entry name" value="Zincin_2"/>
    <property type="match status" value="1"/>
</dbReference>
<dbReference type="RefSeq" id="WP_354699487.1">
    <property type="nucleotide sequence ID" value="NZ_CP114014.1"/>
</dbReference>
<evidence type="ECO:0000313" key="1">
    <source>
        <dbReference type="EMBL" id="XAY08306.1"/>
    </source>
</evidence>
<dbReference type="InterPro" id="IPR042271">
    <property type="entry name" value="Zinicin_2_N"/>
</dbReference>
<dbReference type="KEGG" id="parq:DSM112329_05204"/>
<dbReference type="NCBIfam" id="TIGR03624">
    <property type="entry name" value="putative hydrolase"/>
    <property type="match status" value="1"/>
</dbReference>
<organism evidence="1">
    <name type="scientific">Paraconexibacter sp. AEG42_29</name>
    <dbReference type="NCBI Taxonomy" id="2997339"/>
    <lineage>
        <taxon>Bacteria</taxon>
        <taxon>Bacillati</taxon>
        <taxon>Actinomycetota</taxon>
        <taxon>Thermoleophilia</taxon>
        <taxon>Solirubrobacterales</taxon>
        <taxon>Paraconexibacteraceae</taxon>
        <taxon>Paraconexibacter</taxon>
    </lineage>
</organism>
<dbReference type="InterPro" id="IPR022454">
    <property type="entry name" value="CHP03883_F420-assoc"/>
</dbReference>
<proteinExistence type="predicted"/>
<accession>A0AAU7B2Q8</accession>
<dbReference type="SUPFAM" id="SSF55486">
    <property type="entry name" value="Metalloproteases ('zincins'), catalytic domain"/>
    <property type="match status" value="1"/>
</dbReference>
<dbReference type="AlphaFoldDB" id="A0AAU7B2Q8"/>
<sequence length="341" mass="35691">MSRIDWGLAEHVAGLTGGGPGDTSPLAVDLREVAADAAERVIAYTGLVPAEPLPEAEAVGRAAWRAANYASFDALMGPLVEQAGKGLGPLHGVVAGGAGMVVGAEAGALTGLLGRRVLGQVDVRLTDPDAPLRLLLVVPNLHGVAAALEVDEAQLVRWVTIHELTHAVQFTAVPWLRAHLGSMITELLDSSSGAADALPRTPDDVRRLVAQARDGSFLTLALGPERAALVERVQSTMSLIEGHAEHVMDAAGAAVLPDLAGLRSALKARRESTAGLSPWKLVERLLGLELKLRQYEDGKRFCDAVVAAADVATLHRAFAEPDLLPTAAELKAPAAWVARAR</sequence>
<protein>
    <recommendedName>
        <fullName evidence="2">Coenzyme F420 biosynthesis-associated protein</fullName>
    </recommendedName>
</protein>
<dbReference type="PANTHER" id="PTHR39420:SF1">
    <property type="entry name" value="HYDROLASE"/>
    <property type="match status" value="1"/>
</dbReference>
<reference evidence="1" key="1">
    <citation type="submission" date="2022-12" db="EMBL/GenBank/DDBJ databases">
        <title>Paraconexibacter alkalitolerans sp. nov. and Baekduia alba sp. nov., isolated from soil and emended description of the genera Paraconexibacter (Chun et al., 2020) and Baekduia (An et al., 2020).</title>
        <authorList>
            <person name="Vieira S."/>
            <person name="Huber K.J."/>
            <person name="Geppert A."/>
            <person name="Wolf J."/>
            <person name="Neumann-Schaal M."/>
            <person name="Muesken M."/>
            <person name="Overmann J."/>
        </authorList>
    </citation>
    <scope>NUCLEOTIDE SEQUENCE</scope>
    <source>
        <strain evidence="1">AEG42_29</strain>
    </source>
</reference>
<dbReference type="Gene3D" id="1.20.150.30">
    <property type="entry name" value="Zincin-like metallopeptidase, N-terminal domain"/>
    <property type="match status" value="1"/>
</dbReference>
<dbReference type="PANTHER" id="PTHR39420">
    <property type="match status" value="1"/>
</dbReference>
<dbReference type="EMBL" id="CP114014">
    <property type="protein sequence ID" value="XAY08306.1"/>
    <property type="molecule type" value="Genomic_DNA"/>
</dbReference>
<name>A0AAU7B2Q8_9ACTN</name>
<evidence type="ECO:0008006" key="2">
    <source>
        <dbReference type="Google" id="ProtNLM"/>
    </source>
</evidence>
<dbReference type="NCBIfam" id="TIGR03883">
    <property type="entry name" value="DUF2342_F420"/>
    <property type="match status" value="1"/>
</dbReference>
<dbReference type="InterPro" id="IPR018766">
    <property type="entry name" value="Zinicin_2"/>
</dbReference>